<evidence type="ECO:0000313" key="12">
    <source>
        <dbReference type="EMBL" id="CAI9095152.1"/>
    </source>
</evidence>
<keyword evidence="8" id="KW-0408">Iron</keyword>
<dbReference type="GO" id="GO:0005506">
    <property type="term" value="F:iron ion binding"/>
    <property type="evidence" value="ECO:0007669"/>
    <property type="project" value="InterPro"/>
</dbReference>
<keyword evidence="3" id="KW-0349">Heme</keyword>
<name>A0AAV1CI83_OLDCO</name>
<keyword evidence="9" id="KW-0503">Monooxygenase</keyword>
<dbReference type="Proteomes" id="UP001161247">
    <property type="component" value="Chromosome 2"/>
</dbReference>
<dbReference type="GO" id="GO:0016705">
    <property type="term" value="F:oxidoreductase activity, acting on paired donors, with incorporation or reduction of molecular oxygen"/>
    <property type="evidence" value="ECO:0007669"/>
    <property type="project" value="InterPro"/>
</dbReference>
<evidence type="ECO:0000256" key="8">
    <source>
        <dbReference type="ARBA" id="ARBA00023004"/>
    </source>
</evidence>
<evidence type="ECO:0000256" key="7">
    <source>
        <dbReference type="ARBA" id="ARBA00023002"/>
    </source>
</evidence>
<dbReference type="GO" id="GO:0020037">
    <property type="term" value="F:heme binding"/>
    <property type="evidence" value="ECO:0007669"/>
    <property type="project" value="InterPro"/>
</dbReference>
<evidence type="ECO:0000256" key="5">
    <source>
        <dbReference type="ARBA" id="ARBA00022723"/>
    </source>
</evidence>
<dbReference type="GO" id="GO:0016020">
    <property type="term" value="C:membrane"/>
    <property type="evidence" value="ECO:0007669"/>
    <property type="project" value="UniProtKB-SubCell"/>
</dbReference>
<keyword evidence="7" id="KW-0560">Oxidoreductase</keyword>
<evidence type="ECO:0000256" key="2">
    <source>
        <dbReference type="ARBA" id="ARBA00010617"/>
    </source>
</evidence>
<dbReference type="AlphaFoldDB" id="A0AAV1CI83"/>
<dbReference type="InterPro" id="IPR001128">
    <property type="entry name" value="Cyt_P450"/>
</dbReference>
<gene>
    <name evidence="12" type="ORF">OLC1_LOCUS6181</name>
</gene>
<evidence type="ECO:0000256" key="6">
    <source>
        <dbReference type="ARBA" id="ARBA00022989"/>
    </source>
</evidence>
<evidence type="ECO:0000256" key="3">
    <source>
        <dbReference type="ARBA" id="ARBA00022617"/>
    </source>
</evidence>
<comment type="subcellular location">
    <subcellularLocation>
        <location evidence="1">Membrane</location>
    </subcellularLocation>
</comment>
<organism evidence="12 13">
    <name type="scientific">Oldenlandia corymbosa var. corymbosa</name>
    <dbReference type="NCBI Taxonomy" id="529605"/>
    <lineage>
        <taxon>Eukaryota</taxon>
        <taxon>Viridiplantae</taxon>
        <taxon>Streptophyta</taxon>
        <taxon>Embryophyta</taxon>
        <taxon>Tracheophyta</taxon>
        <taxon>Spermatophyta</taxon>
        <taxon>Magnoliopsida</taxon>
        <taxon>eudicotyledons</taxon>
        <taxon>Gunneridae</taxon>
        <taxon>Pentapetalae</taxon>
        <taxon>asterids</taxon>
        <taxon>lamiids</taxon>
        <taxon>Gentianales</taxon>
        <taxon>Rubiaceae</taxon>
        <taxon>Rubioideae</taxon>
        <taxon>Spermacoceae</taxon>
        <taxon>Hedyotis-Oldenlandia complex</taxon>
        <taxon>Oldenlandia</taxon>
    </lineage>
</organism>
<evidence type="ECO:0000256" key="1">
    <source>
        <dbReference type="ARBA" id="ARBA00004370"/>
    </source>
</evidence>
<evidence type="ECO:0000256" key="9">
    <source>
        <dbReference type="ARBA" id="ARBA00023033"/>
    </source>
</evidence>
<sequence length="322" mass="36229">METSIISFIGFSLFITLLSTTLIWKRLQSIPKNQPPSPWRLPIIGHLHLLKDALPHHTLRKLSQKYGDLIQLQLGEVPTIVVSSQRLAKEILRTQDATFGNRGEILAGKIIGYNCTDIACAPSGEHWRQMRKICTSELLNSKNVQSYGSIRLQEAHNLITSIEDLVGSSTTINVTEKLGQYTSSMVVRAAFGKVSKDDQTAFLVLIKELLPLSSAFEISDLFPSLKFLHPFFSNKNKLMAIHRKLDRLLDNIIDQYLDKNLAISKASSTGESGNEDLIDVLLRVKGNDDLHVPVTRNNIKAIMVVSVIRPAYYSFFVFFFYP</sequence>
<reference evidence="12" key="1">
    <citation type="submission" date="2023-03" db="EMBL/GenBank/DDBJ databases">
        <authorList>
            <person name="Julca I."/>
        </authorList>
    </citation>
    <scope>NUCLEOTIDE SEQUENCE</scope>
</reference>
<evidence type="ECO:0000256" key="4">
    <source>
        <dbReference type="ARBA" id="ARBA00022692"/>
    </source>
</evidence>
<dbReference type="Pfam" id="PF00067">
    <property type="entry name" value="p450"/>
    <property type="match status" value="1"/>
</dbReference>
<evidence type="ECO:0000313" key="13">
    <source>
        <dbReference type="Proteomes" id="UP001161247"/>
    </source>
</evidence>
<evidence type="ECO:0000256" key="11">
    <source>
        <dbReference type="SAM" id="Phobius"/>
    </source>
</evidence>
<comment type="similarity">
    <text evidence="2">Belongs to the cytochrome P450 family.</text>
</comment>
<dbReference type="GO" id="GO:0004497">
    <property type="term" value="F:monooxygenase activity"/>
    <property type="evidence" value="ECO:0007669"/>
    <property type="project" value="UniProtKB-KW"/>
</dbReference>
<keyword evidence="10 11" id="KW-0472">Membrane</keyword>
<dbReference type="EMBL" id="OX459119">
    <property type="protein sequence ID" value="CAI9095152.1"/>
    <property type="molecule type" value="Genomic_DNA"/>
</dbReference>
<dbReference type="Gene3D" id="1.10.630.10">
    <property type="entry name" value="Cytochrome P450"/>
    <property type="match status" value="1"/>
</dbReference>
<dbReference type="SUPFAM" id="SSF48264">
    <property type="entry name" value="Cytochrome P450"/>
    <property type="match status" value="1"/>
</dbReference>
<evidence type="ECO:0000256" key="10">
    <source>
        <dbReference type="ARBA" id="ARBA00023136"/>
    </source>
</evidence>
<dbReference type="InterPro" id="IPR036396">
    <property type="entry name" value="Cyt_P450_sf"/>
</dbReference>
<accession>A0AAV1CI83</accession>
<keyword evidence="5" id="KW-0479">Metal-binding</keyword>
<keyword evidence="13" id="KW-1185">Reference proteome</keyword>
<keyword evidence="6 11" id="KW-1133">Transmembrane helix</keyword>
<keyword evidence="4 11" id="KW-0812">Transmembrane</keyword>
<dbReference type="PANTHER" id="PTHR47955:SF9">
    <property type="entry name" value="PREMNASPIRODIENE OXYGENASE-LIKE"/>
    <property type="match status" value="1"/>
</dbReference>
<proteinExistence type="inferred from homology"/>
<dbReference type="PANTHER" id="PTHR47955">
    <property type="entry name" value="CYTOCHROME P450 FAMILY 71 PROTEIN"/>
    <property type="match status" value="1"/>
</dbReference>
<dbReference type="InterPro" id="IPR002401">
    <property type="entry name" value="Cyt_P450_E_grp-I"/>
</dbReference>
<protein>
    <submittedName>
        <fullName evidence="12">OLC1v1031031C1</fullName>
    </submittedName>
</protein>
<dbReference type="PRINTS" id="PR00463">
    <property type="entry name" value="EP450I"/>
</dbReference>
<feature type="transmembrane region" description="Helical" evidence="11">
    <location>
        <begin position="6"/>
        <end position="24"/>
    </location>
</feature>